<comment type="caution">
    <text evidence="2">The sequence shown here is derived from an EMBL/GenBank/DDBJ whole genome shotgun (WGS) entry which is preliminary data.</text>
</comment>
<name>A0ABR4AVI7_9LECA</name>
<protein>
    <submittedName>
        <fullName evidence="2">Uncharacterized protein</fullName>
    </submittedName>
</protein>
<sequence>MDHLVRQEHGHGKCYGSHEPRRDPSIKSKRTSIDQKTPDMSSSSEVYENSVQVVENLIDSDLIDNAVAELQSGATSATDEIATRMNWTPACEKLREFYATNVHPKIVVRPKIASFVKPPAETQSTFKMVERVNPTLQNHPIRRIRLPTDYHVLIPLVTEGLPRWIEVQSTNERKEVPWSKGSLIYLKGGTDLVCSKEGGGVYILIGGKNKSAT</sequence>
<evidence type="ECO:0000313" key="2">
    <source>
        <dbReference type="EMBL" id="KAL2049685.1"/>
    </source>
</evidence>
<dbReference type="EMBL" id="JBHFEH010000059">
    <property type="protein sequence ID" value="KAL2049685.1"/>
    <property type="molecule type" value="Genomic_DNA"/>
</dbReference>
<accession>A0ABR4AVI7</accession>
<keyword evidence="3" id="KW-1185">Reference proteome</keyword>
<proteinExistence type="predicted"/>
<feature type="compositionally biased region" description="Basic and acidic residues" evidence="1">
    <location>
        <begin position="1"/>
        <end position="37"/>
    </location>
</feature>
<evidence type="ECO:0000256" key="1">
    <source>
        <dbReference type="SAM" id="MobiDB-lite"/>
    </source>
</evidence>
<evidence type="ECO:0000313" key="3">
    <source>
        <dbReference type="Proteomes" id="UP001590951"/>
    </source>
</evidence>
<dbReference type="Proteomes" id="UP001590951">
    <property type="component" value="Unassembled WGS sequence"/>
</dbReference>
<feature type="region of interest" description="Disordered" evidence="1">
    <location>
        <begin position="1"/>
        <end position="46"/>
    </location>
</feature>
<reference evidence="2 3" key="1">
    <citation type="submission" date="2024-09" db="EMBL/GenBank/DDBJ databases">
        <title>Rethinking Asexuality: The Enigmatic Case of Functional Sexual Genes in Lepraria (Stereocaulaceae).</title>
        <authorList>
            <person name="Doellman M."/>
            <person name="Sun Y."/>
            <person name="Barcenas-Pena A."/>
            <person name="Lumbsch H.T."/>
            <person name="Grewe F."/>
        </authorList>
    </citation>
    <scope>NUCLEOTIDE SEQUENCE [LARGE SCALE GENOMIC DNA]</scope>
    <source>
        <strain evidence="2 3">Grewe 0041</strain>
    </source>
</reference>
<organism evidence="2 3">
    <name type="scientific">Lepraria finkii</name>
    <dbReference type="NCBI Taxonomy" id="1340010"/>
    <lineage>
        <taxon>Eukaryota</taxon>
        <taxon>Fungi</taxon>
        <taxon>Dikarya</taxon>
        <taxon>Ascomycota</taxon>
        <taxon>Pezizomycotina</taxon>
        <taxon>Lecanoromycetes</taxon>
        <taxon>OSLEUM clade</taxon>
        <taxon>Lecanoromycetidae</taxon>
        <taxon>Lecanorales</taxon>
        <taxon>Lecanorineae</taxon>
        <taxon>Stereocaulaceae</taxon>
        <taxon>Lepraria</taxon>
    </lineage>
</organism>
<gene>
    <name evidence="2" type="ORF">ABVK25_010026</name>
</gene>